<dbReference type="InterPro" id="IPR002035">
    <property type="entry name" value="VWF_A"/>
</dbReference>
<accession>A0A4R6VDL4</accession>
<sequence length="646" mass="68952">MIKDLIHKTSSFLAISALSLGLGGVAQAQEVEMDSAVQMVRLFFADHSTRFIAGDEPLLNEAKAAEKYMVDDLAIDGLQGQLGADPVFCGQDAEIADLQIMPDPELPMLRGAAQVRVNFTNFGRPTSTLYTLVQWKPGEEWQISDIYCETDDWSLVQAMREMGISYAPNDGTETTLNMADAQMDDPDEQVGMEQGDLPGNGQPGEGSDLLFILDGSGSMWGQIDGVAKITTAKQALKGLVGDLPSTTRVGLMAYGHRREGDCADTEILMPVADHASGQMGPAIDGVSPRGKTPIAGALAEAADAFPSADRRANILLISDGLETCGGDPCAAAAELAAQGVDTRVHVVGFDLSDEEAQALQCIADNGNGNYYAAANADEFVDAVEQAVADTEAPAEPEPAPAPEPEPVASKYFEENFDGPALDAAWSIEQELADAKALNGAGEIFVSAFGRNNFYDHAEAQNRYILDKPLPAGDFDLTMQVRFPIQTGSEHAWLSLYDNAANQIGALLWAEWKGCGPSINLSLIKVAGAEGEKPEKTQFKSVLFDGPVIDNICSAGPRADADKILQMLADEGAKLTLKRRGRKLTASVTLNVPAMGDNPAQSVTVESEEITSLRLSGRPSFFLGQWNGGAPGESHYFVDQFAIEQLQ</sequence>
<evidence type="ECO:0000313" key="4">
    <source>
        <dbReference type="Proteomes" id="UP000295391"/>
    </source>
</evidence>
<dbReference type="OrthoDB" id="8115056at2"/>
<keyword evidence="1" id="KW-0732">Signal</keyword>
<evidence type="ECO:0000313" key="3">
    <source>
        <dbReference type="EMBL" id="TDQ60431.1"/>
    </source>
</evidence>
<evidence type="ECO:0000256" key="1">
    <source>
        <dbReference type="SAM" id="SignalP"/>
    </source>
</evidence>
<reference evidence="3 4" key="1">
    <citation type="submission" date="2019-03" db="EMBL/GenBank/DDBJ databases">
        <title>Genomic Encyclopedia of Type Strains, Phase III (KMG-III): the genomes of soil and plant-associated and newly described type strains.</title>
        <authorList>
            <person name="Whitman W."/>
        </authorList>
    </citation>
    <scope>NUCLEOTIDE SEQUENCE [LARGE SCALE GENOMIC DNA]</scope>
    <source>
        <strain evidence="3 4">CGMCC 1.7002</strain>
    </source>
</reference>
<evidence type="ECO:0000259" key="2">
    <source>
        <dbReference type="PROSITE" id="PS50234"/>
    </source>
</evidence>
<dbReference type="SUPFAM" id="SSF53300">
    <property type="entry name" value="vWA-like"/>
    <property type="match status" value="1"/>
</dbReference>
<organism evidence="3 4">
    <name type="scientific">Maritalea mobilis</name>
    <dbReference type="NCBI Taxonomy" id="483324"/>
    <lineage>
        <taxon>Bacteria</taxon>
        <taxon>Pseudomonadati</taxon>
        <taxon>Pseudomonadota</taxon>
        <taxon>Alphaproteobacteria</taxon>
        <taxon>Hyphomicrobiales</taxon>
        <taxon>Devosiaceae</taxon>
        <taxon>Maritalea</taxon>
    </lineage>
</organism>
<feature type="chain" id="PRO_5020383038" evidence="1">
    <location>
        <begin position="29"/>
        <end position="646"/>
    </location>
</feature>
<dbReference type="Pfam" id="PF00092">
    <property type="entry name" value="VWA"/>
    <property type="match status" value="1"/>
</dbReference>
<protein>
    <submittedName>
        <fullName evidence="3">Mg-chelatase subunit ChlD</fullName>
    </submittedName>
</protein>
<feature type="signal peptide" evidence="1">
    <location>
        <begin position="1"/>
        <end position="28"/>
    </location>
</feature>
<proteinExistence type="predicted"/>
<feature type="domain" description="VWFA" evidence="2">
    <location>
        <begin position="208"/>
        <end position="387"/>
    </location>
</feature>
<dbReference type="SMART" id="SM00327">
    <property type="entry name" value="VWA"/>
    <property type="match status" value="1"/>
</dbReference>
<dbReference type="EMBL" id="SNYR01000004">
    <property type="protein sequence ID" value="TDQ60431.1"/>
    <property type="molecule type" value="Genomic_DNA"/>
</dbReference>
<keyword evidence="4" id="KW-1185">Reference proteome</keyword>
<dbReference type="AlphaFoldDB" id="A0A4R6VDL4"/>
<comment type="caution">
    <text evidence="3">The sequence shown here is derived from an EMBL/GenBank/DDBJ whole genome shotgun (WGS) entry which is preliminary data.</text>
</comment>
<name>A0A4R6VDL4_9HYPH</name>
<dbReference type="PROSITE" id="PS50234">
    <property type="entry name" value="VWFA"/>
    <property type="match status" value="1"/>
</dbReference>
<dbReference type="RefSeq" id="WP_133573923.1">
    <property type="nucleotide sequence ID" value="NZ_SNYR01000004.1"/>
</dbReference>
<dbReference type="InterPro" id="IPR036465">
    <property type="entry name" value="vWFA_dom_sf"/>
</dbReference>
<dbReference type="Proteomes" id="UP000295391">
    <property type="component" value="Unassembled WGS sequence"/>
</dbReference>
<dbReference type="Gene3D" id="3.40.50.410">
    <property type="entry name" value="von Willebrand factor, type A domain"/>
    <property type="match status" value="1"/>
</dbReference>
<gene>
    <name evidence="3" type="ORF">ATL17_3318</name>
</gene>